<evidence type="ECO:0000256" key="3">
    <source>
        <dbReference type="ARBA" id="ARBA00022801"/>
    </source>
</evidence>
<feature type="domain" description="Calpain catalytic" evidence="6">
    <location>
        <begin position="109"/>
        <end position="440"/>
    </location>
</feature>
<dbReference type="SMART" id="SM00230">
    <property type="entry name" value="CysPc"/>
    <property type="match status" value="1"/>
</dbReference>
<dbReference type="OrthoDB" id="167576at2759"/>
<keyword evidence="4 5" id="KW-0788">Thiol protease</keyword>
<name>A0A6H0Y1V3_9PEZI</name>
<dbReference type="Gene3D" id="3.90.70.10">
    <property type="entry name" value="Cysteine proteinases"/>
    <property type="match status" value="1"/>
</dbReference>
<dbReference type="SMART" id="SM00720">
    <property type="entry name" value="calpain_III"/>
    <property type="match status" value="1"/>
</dbReference>
<dbReference type="EMBL" id="CP051142">
    <property type="protein sequence ID" value="QIX00984.1"/>
    <property type="molecule type" value="Genomic_DNA"/>
</dbReference>
<dbReference type="InterPro" id="IPR036213">
    <property type="entry name" value="Calpain_III_sf"/>
</dbReference>
<evidence type="ECO:0000313" key="8">
    <source>
        <dbReference type="Proteomes" id="UP000503462"/>
    </source>
</evidence>
<dbReference type="Gene3D" id="2.60.120.380">
    <property type="match status" value="1"/>
</dbReference>
<keyword evidence="8" id="KW-1185">Reference proteome</keyword>
<dbReference type="SUPFAM" id="SSF54001">
    <property type="entry name" value="Cysteine proteinases"/>
    <property type="match status" value="1"/>
</dbReference>
<evidence type="ECO:0000256" key="2">
    <source>
        <dbReference type="ARBA" id="ARBA00022670"/>
    </source>
</evidence>
<dbReference type="Pfam" id="PF25435">
    <property type="entry name" value="PalB_C"/>
    <property type="match status" value="1"/>
</dbReference>
<dbReference type="PROSITE" id="PS50203">
    <property type="entry name" value="CALPAIN_CAT"/>
    <property type="match status" value="1"/>
</dbReference>
<keyword evidence="2 5" id="KW-0645">Protease</keyword>
<dbReference type="InterPro" id="IPR051297">
    <property type="entry name" value="PalB/RIM13"/>
</dbReference>
<dbReference type="SUPFAM" id="SSF49758">
    <property type="entry name" value="Calpain large subunit, middle domain (domain III)"/>
    <property type="match status" value="2"/>
</dbReference>
<gene>
    <name evidence="7" type="ORF">AMS68_006501</name>
</gene>
<dbReference type="PANTHER" id="PTHR46143">
    <property type="entry name" value="CALPAIN-7"/>
    <property type="match status" value="1"/>
</dbReference>
<dbReference type="InterPro" id="IPR038765">
    <property type="entry name" value="Papain-like_cys_pep_sf"/>
</dbReference>
<feature type="active site" evidence="5">
    <location>
        <position position="177"/>
    </location>
</feature>
<evidence type="ECO:0000256" key="4">
    <source>
        <dbReference type="ARBA" id="ARBA00022807"/>
    </source>
</evidence>
<protein>
    <recommendedName>
        <fullName evidence="6">Calpain catalytic domain-containing protein</fullName>
    </recommendedName>
</protein>
<sequence>MSPPGRTSSKGTSPELTHAIANAEIAMKALSLATNAEEKQRLTEQVKQCLAIAEQLKHQKAKPDDLAIFHKEPATTRPMPKSEQILLLKSSFLNGSKFPPWAGEPSVADFVLKENEMLYTDDAAFSLSTVQQKVFAGWERPDVALAVTTPLEHTSAFKATMDHVNTIDLVQDASTDCSVVASLCAGVARALKGHSRLLKPVLFPRHPDTGVPTLSGNGKYIVRLNFNGCYRRVVIDDRLPKSKTERVIHVIDRVNPMLLWPALVEKAYLKIRGGYDFPGSNSATDLWIITGWVPEQVFLQSDDLDLDGFWKRMSDAFGYGDVLVTMGTGKMSKKLEKEVGLAGEHDYAVIDMKEVRGQRLMLVKNPWCEGTNWYRVPRRQSKVNLDLLAEQDPTIDEDPLALQSPRDLLNANEQLSPGTFWMDINNAAQYFESIYLNWNPGLFTARQDLHFGWDLSGDEVGTTRGDHASVRHNPQFSISAQDGGTIWILLCRHLSNAAKDSGATYIDLAGFIALSAFNAGGKRINLAGRALSRSSFVDSPQMLLKLQDCLPGVDCTILPLEQELSPINHTFTISAFGTSAIKLEHAPAAHPYAVKSSSSWTRDSAGGNAHSPTYSSNPQFTITITRATKVSLLLETTNEVLNVHVKMVYGRGKRVRGVRSRDIVFDSSDYRRRCCAARSRDLIEPGAYTIICSTYEPQQFGKFDLLLESDEPVILLPLPGENAGRLLTVVVATFSRNVAKIATKLTPKRIANLYINAKPVVNSPTTPLRMSIEQGTGIHRRVLTSSEDDDHIGTESARLDEFDITPSMLRYGEIWLVLERVCIADQNEELAITMDCWIDQLEAVDFGEWVVLDL</sequence>
<feature type="active site" evidence="5">
    <location>
        <position position="365"/>
    </location>
</feature>
<reference evidence="7 8" key="1">
    <citation type="journal article" date="2016" name="Sci. Rep.">
        <title>Peltaster fructicola genome reveals evolution from an invasive phytopathogen to an ectophytic parasite.</title>
        <authorList>
            <person name="Xu C."/>
            <person name="Chen H."/>
            <person name="Gleason M.L."/>
            <person name="Xu J.R."/>
            <person name="Liu H."/>
            <person name="Zhang R."/>
            <person name="Sun G."/>
        </authorList>
    </citation>
    <scope>NUCLEOTIDE SEQUENCE [LARGE SCALE GENOMIC DNA]</scope>
    <source>
        <strain evidence="7 8">LNHT1506</strain>
    </source>
</reference>
<dbReference type="Pfam" id="PF00648">
    <property type="entry name" value="Peptidase_C2"/>
    <property type="match status" value="1"/>
</dbReference>
<dbReference type="Proteomes" id="UP000503462">
    <property type="component" value="Chromosome 4"/>
</dbReference>
<proteinExistence type="inferred from homology"/>
<dbReference type="AlphaFoldDB" id="A0A6H0Y1V3"/>
<dbReference type="GO" id="GO:0006508">
    <property type="term" value="P:proteolysis"/>
    <property type="evidence" value="ECO:0007669"/>
    <property type="project" value="UniProtKB-KW"/>
</dbReference>
<evidence type="ECO:0000256" key="1">
    <source>
        <dbReference type="ARBA" id="ARBA00010193"/>
    </source>
</evidence>
<accession>A0A6H0Y1V3</accession>
<dbReference type="PANTHER" id="PTHR46143:SF1">
    <property type="entry name" value="CALPAIN-7"/>
    <property type="match status" value="1"/>
</dbReference>
<comment type="similarity">
    <text evidence="1">Belongs to the peptidase C2 family. PalB/RIM13 subfamily.</text>
</comment>
<keyword evidence="3 5" id="KW-0378">Hydrolase</keyword>
<dbReference type="GO" id="GO:0004198">
    <property type="term" value="F:calcium-dependent cysteine-type endopeptidase activity"/>
    <property type="evidence" value="ECO:0007669"/>
    <property type="project" value="InterPro"/>
</dbReference>
<organism evidence="7 8">
    <name type="scientific">Peltaster fructicola</name>
    <dbReference type="NCBI Taxonomy" id="286661"/>
    <lineage>
        <taxon>Eukaryota</taxon>
        <taxon>Fungi</taxon>
        <taxon>Dikarya</taxon>
        <taxon>Ascomycota</taxon>
        <taxon>Pezizomycotina</taxon>
        <taxon>Dothideomycetes</taxon>
        <taxon>Dothideomycetes incertae sedis</taxon>
        <taxon>Peltaster</taxon>
    </lineage>
</organism>
<evidence type="ECO:0000259" key="6">
    <source>
        <dbReference type="PROSITE" id="PS50203"/>
    </source>
</evidence>
<evidence type="ECO:0000256" key="5">
    <source>
        <dbReference type="PROSITE-ProRule" id="PRU00239"/>
    </source>
</evidence>
<dbReference type="InterPro" id="IPR022683">
    <property type="entry name" value="Calpain_III"/>
</dbReference>
<dbReference type="InterPro" id="IPR001300">
    <property type="entry name" value="Peptidase_C2_calpain_cat"/>
</dbReference>
<feature type="active site" evidence="5">
    <location>
        <position position="345"/>
    </location>
</feature>
<evidence type="ECO:0000313" key="7">
    <source>
        <dbReference type="EMBL" id="QIX00984.1"/>
    </source>
</evidence>